<dbReference type="AlphaFoldDB" id="A0A841H0K2"/>
<dbReference type="RefSeq" id="WP_170036631.1">
    <property type="nucleotide sequence ID" value="NZ_JABDTL010000002.1"/>
</dbReference>
<evidence type="ECO:0000313" key="3">
    <source>
        <dbReference type="Proteomes" id="UP000582837"/>
    </source>
</evidence>
<name>A0A841H0K2_9BACT</name>
<dbReference type="EMBL" id="JACHIA010000008">
    <property type="protein sequence ID" value="MBB6071464.1"/>
    <property type="molecule type" value="Genomic_DNA"/>
</dbReference>
<comment type="caution">
    <text evidence="2">The sequence shown here is derived from an EMBL/GenBank/DDBJ whole genome shotgun (WGS) entry which is preliminary data.</text>
</comment>
<dbReference type="Proteomes" id="UP000582837">
    <property type="component" value="Unassembled WGS sequence"/>
</dbReference>
<sequence length="380" mass="40910">MKKTGPTYPAARAVAPIVAEQLAEHLATVRQRGYEELAPQPVIVQIEALIDAAFWASLRKEEGHDPRISLAFLPPDGTGHPMVFDKPLPLSPEPLARLAPAVERAGIHLGVWPDGGKLRVWGTTRSVPNLTFVLEVVEPGVLVLKYRRGDELDKFGTIAVLRGDRIEVVDEGAVSLPDCPALLSTLLGFGAQLPAAGPTDVLIQLAVSMRTHGRGGSLLVVPAAGDGWRDSALQPMPYRVAPYADLSELLRAGDEERARSAWRESLRRSVAAVAGLTAVDGATVINERHEVLAFGVKLVRKRGSERVDQVAVTAPVMGNAPEVVDPSRLGGTRHLSAAQFIHDQRDALALVASQDGRFTVFAWSPCEGMVHAHRVETLLM</sequence>
<feature type="domain" description="Probable sensor" evidence="1">
    <location>
        <begin position="36"/>
        <end position="124"/>
    </location>
</feature>
<gene>
    <name evidence="2" type="ORF">HNQ61_003088</name>
</gene>
<proteinExistence type="predicted"/>
<organism evidence="2 3">
    <name type="scientific">Longimicrobium terrae</name>
    <dbReference type="NCBI Taxonomy" id="1639882"/>
    <lineage>
        <taxon>Bacteria</taxon>
        <taxon>Pseudomonadati</taxon>
        <taxon>Gemmatimonadota</taxon>
        <taxon>Longimicrobiia</taxon>
        <taxon>Longimicrobiales</taxon>
        <taxon>Longimicrobiaceae</taxon>
        <taxon>Longimicrobium</taxon>
    </lineage>
</organism>
<accession>A0A841H0K2</accession>
<dbReference type="InterPro" id="IPR048551">
    <property type="entry name" value="DACNV"/>
</dbReference>
<protein>
    <recommendedName>
        <fullName evidence="1">Probable sensor domain-containing protein</fullName>
    </recommendedName>
</protein>
<keyword evidence="3" id="KW-1185">Reference proteome</keyword>
<evidence type="ECO:0000313" key="2">
    <source>
        <dbReference type="EMBL" id="MBB6071464.1"/>
    </source>
</evidence>
<dbReference type="Pfam" id="PF21751">
    <property type="entry name" value="DACNV"/>
    <property type="match status" value="1"/>
</dbReference>
<reference evidence="2 3" key="1">
    <citation type="submission" date="2020-08" db="EMBL/GenBank/DDBJ databases">
        <title>Genomic Encyclopedia of Type Strains, Phase IV (KMG-IV): sequencing the most valuable type-strain genomes for metagenomic binning, comparative biology and taxonomic classification.</title>
        <authorList>
            <person name="Goeker M."/>
        </authorList>
    </citation>
    <scope>NUCLEOTIDE SEQUENCE [LARGE SCALE GENOMIC DNA]</scope>
    <source>
        <strain evidence="2 3">DSM 29007</strain>
    </source>
</reference>
<evidence type="ECO:0000259" key="1">
    <source>
        <dbReference type="Pfam" id="PF21751"/>
    </source>
</evidence>